<name>A0A7R8ZJW0_9CRUS</name>
<feature type="region of interest" description="Disordered" evidence="13">
    <location>
        <begin position="130"/>
        <end position="170"/>
    </location>
</feature>
<accession>A0A7R8ZJW0</accession>
<dbReference type="Gene3D" id="2.40.50.140">
    <property type="entry name" value="Nucleic acid-binding proteins"/>
    <property type="match status" value="1"/>
</dbReference>
<dbReference type="CDD" id="cd07895">
    <property type="entry name" value="Adenylation_mRNA_capping"/>
    <property type="match status" value="1"/>
</dbReference>
<comment type="catalytic activity">
    <reaction evidence="11">
        <text>a 5'-end diphospho-ribonucleoside in mRNA + GTP + H(+) = a 5'-end (5'-triphosphoguanosine)-ribonucleoside in mRNA + diphosphate</text>
        <dbReference type="Rhea" id="RHEA:67012"/>
        <dbReference type="Rhea" id="RHEA-COMP:17165"/>
        <dbReference type="Rhea" id="RHEA-COMP:17166"/>
        <dbReference type="ChEBI" id="CHEBI:15378"/>
        <dbReference type="ChEBI" id="CHEBI:33019"/>
        <dbReference type="ChEBI" id="CHEBI:37565"/>
        <dbReference type="ChEBI" id="CHEBI:167616"/>
        <dbReference type="ChEBI" id="CHEBI:167617"/>
        <dbReference type="EC" id="2.7.7.50"/>
    </reaction>
    <physiologicalReaction direction="left-to-right" evidence="11">
        <dbReference type="Rhea" id="RHEA:67013"/>
    </physiologicalReaction>
</comment>
<evidence type="ECO:0000256" key="4">
    <source>
        <dbReference type="ARBA" id="ARBA00022695"/>
    </source>
</evidence>
<dbReference type="EC" id="3.6.1.74" evidence="12"/>
<dbReference type="GO" id="GO:0140818">
    <property type="term" value="F:mRNA 5'-triphosphate monophosphatase activity"/>
    <property type="evidence" value="ECO:0007669"/>
    <property type="project" value="UniProtKB-EC"/>
</dbReference>
<evidence type="ECO:0000256" key="8">
    <source>
        <dbReference type="ARBA" id="ARBA00023042"/>
    </source>
</evidence>
<dbReference type="GO" id="GO:0006370">
    <property type="term" value="P:7-methylguanosine mRNA capping"/>
    <property type="evidence" value="ECO:0007669"/>
    <property type="project" value="UniProtKB-UniRule"/>
</dbReference>
<evidence type="ECO:0000256" key="3">
    <source>
        <dbReference type="ARBA" id="ARBA00022679"/>
    </source>
</evidence>
<evidence type="ECO:0000256" key="5">
    <source>
        <dbReference type="ARBA" id="ARBA00022741"/>
    </source>
</evidence>
<comment type="catalytic activity">
    <reaction evidence="12">
        <text>a 5'-end triphospho-ribonucleoside in mRNA + H2O = a 5'-end diphospho-ribonucleoside in mRNA + phosphate + H(+)</text>
        <dbReference type="Rhea" id="RHEA:67004"/>
        <dbReference type="Rhea" id="RHEA-COMP:17164"/>
        <dbReference type="Rhea" id="RHEA-COMP:17165"/>
        <dbReference type="ChEBI" id="CHEBI:15377"/>
        <dbReference type="ChEBI" id="CHEBI:15378"/>
        <dbReference type="ChEBI" id="CHEBI:43474"/>
        <dbReference type="ChEBI" id="CHEBI:167616"/>
        <dbReference type="ChEBI" id="CHEBI:167618"/>
        <dbReference type="EC" id="3.6.1.74"/>
    </reaction>
</comment>
<dbReference type="Gene3D" id="3.30.470.30">
    <property type="entry name" value="DNA ligase/mRNA capping enzyme"/>
    <property type="match status" value="1"/>
</dbReference>
<dbReference type="SUPFAM" id="SSF52799">
    <property type="entry name" value="(Phosphotyrosine protein) phosphatases II"/>
    <property type="match status" value="1"/>
</dbReference>
<dbReference type="GO" id="GO:0004651">
    <property type="term" value="F:polynucleotide 5'-phosphatase activity"/>
    <property type="evidence" value="ECO:0007669"/>
    <property type="project" value="UniProtKB-UniRule"/>
</dbReference>
<keyword evidence="2 12" id="KW-0507">mRNA processing</keyword>
<dbReference type="InterPro" id="IPR016130">
    <property type="entry name" value="Tyr_Pase_AS"/>
</dbReference>
<sequence>MFFDIMKTYRVKIGLWVDLTYTKRFYDQSEVEKHGAKYLKLGCRGHDEAPTAEQTKLFIDIVGRFIRTNPLDHVAVHCTHGFNRTGFVICAYLIEHEQWSFDAAFKKFADVRPPGIYKKDYITELHRRYGDPEEQIPMEPELPDWCDEEETEDDDGGSGPSQKRRRKEFHKKDPVFMEGVPKVHPLKDRAQIEQIQHLVQRMCSFPPHMSGFPGSQPVSLTMENISRLEQAPYMVSWKADGTRYLLLINGINQVYFLDRDNSVFQADDIFFPCRKIPDHHLEDTLCDGEMVLDEIRDPSGNVIKRPRFLIYDIIKFRGEDVGKCDLPRRFLCIEREVVGPLQKALEEQRLDRQKMPFSVRKKDFWEVQAARKILHGTFAKTLSHEPDGLIFQPRSEPYTPGRCDSVLKWKPPSHNSVDFKLQIVRESREGFLATTRGFLYVQHLKQPFAEIDTKGLKQYDGKIIECSFDIVSKKWKFMRERTDKSLANAYRTAVNVCESIRNPVTEEYLFDFVEQNAWKPPIVPSMSSNHHINHQAPSTSSSPLFKMPVPPTR</sequence>
<dbReference type="FunFam" id="2.40.50.140:FF:000291">
    <property type="entry name" value="mRNA-capping enzyme"/>
    <property type="match status" value="1"/>
</dbReference>
<dbReference type="InterPro" id="IPR001339">
    <property type="entry name" value="mRNA_cap_enzyme_adenylation"/>
</dbReference>
<dbReference type="Gene3D" id="3.90.190.10">
    <property type="entry name" value="Protein tyrosine phosphatase superfamily"/>
    <property type="match status" value="1"/>
</dbReference>
<proteinExistence type="inferred from homology"/>
<dbReference type="InterPro" id="IPR013846">
    <property type="entry name" value="mRNA_cap_enzyme_C"/>
</dbReference>
<dbReference type="EMBL" id="OB660030">
    <property type="protein sequence ID" value="CAD7222132.1"/>
    <property type="molecule type" value="Genomic_DNA"/>
</dbReference>
<comment type="similarity">
    <text evidence="12">In the C-terminal section; belongs to the eukaryotic GTase family.</text>
</comment>
<keyword evidence="6 12" id="KW-0378">Hydrolase</keyword>
<dbReference type="GO" id="GO:0005524">
    <property type="term" value="F:ATP binding"/>
    <property type="evidence" value="ECO:0007669"/>
    <property type="project" value="InterPro"/>
</dbReference>
<dbReference type="PIRSF" id="PIRSF036958">
    <property type="entry name" value="mRNA_capping_HCE"/>
    <property type="match status" value="1"/>
</dbReference>
<keyword evidence="3 12" id="KW-0808">Transferase</keyword>
<dbReference type="SUPFAM" id="SSF50249">
    <property type="entry name" value="Nucleic acid-binding proteins"/>
    <property type="match status" value="1"/>
</dbReference>
<comment type="similarity">
    <text evidence="12">In the N-terminal section; belongs to the non-receptor class of the protein-tyrosine phosphatase family.</text>
</comment>
<dbReference type="InterPro" id="IPR000340">
    <property type="entry name" value="Dual-sp_phosphatase_cat-dom"/>
</dbReference>
<organism evidence="14">
    <name type="scientific">Cyprideis torosa</name>
    <dbReference type="NCBI Taxonomy" id="163714"/>
    <lineage>
        <taxon>Eukaryota</taxon>
        <taxon>Metazoa</taxon>
        <taxon>Ecdysozoa</taxon>
        <taxon>Arthropoda</taxon>
        <taxon>Crustacea</taxon>
        <taxon>Oligostraca</taxon>
        <taxon>Ostracoda</taxon>
        <taxon>Podocopa</taxon>
        <taxon>Podocopida</taxon>
        <taxon>Cytherocopina</taxon>
        <taxon>Cytheroidea</taxon>
        <taxon>Cytherideidae</taxon>
        <taxon>Cyprideis</taxon>
    </lineage>
</organism>
<evidence type="ECO:0000256" key="9">
    <source>
        <dbReference type="ARBA" id="ARBA00023134"/>
    </source>
</evidence>
<feature type="region of interest" description="Disordered" evidence="13">
    <location>
        <begin position="529"/>
        <end position="553"/>
    </location>
</feature>
<comment type="subcellular location">
    <subcellularLocation>
        <location evidence="1 12">Nucleus</location>
    </subcellularLocation>
</comment>
<dbReference type="InterPro" id="IPR012340">
    <property type="entry name" value="NA-bd_OB-fold"/>
</dbReference>
<evidence type="ECO:0000256" key="10">
    <source>
        <dbReference type="ARBA" id="ARBA00023242"/>
    </source>
</evidence>
<gene>
    <name evidence="14" type="ORF">CTOB1V02_LOCUS148</name>
</gene>
<evidence type="ECO:0000256" key="7">
    <source>
        <dbReference type="ARBA" id="ARBA00022912"/>
    </source>
</evidence>
<dbReference type="GO" id="GO:0005634">
    <property type="term" value="C:nucleus"/>
    <property type="evidence" value="ECO:0007669"/>
    <property type="project" value="UniProtKB-SubCell"/>
</dbReference>
<dbReference type="Pfam" id="PF01331">
    <property type="entry name" value="mRNA_cap_enzyme"/>
    <property type="match status" value="1"/>
</dbReference>
<dbReference type="Pfam" id="PF03919">
    <property type="entry name" value="mRNA_cap_C"/>
    <property type="match status" value="1"/>
</dbReference>
<dbReference type="InterPro" id="IPR029021">
    <property type="entry name" value="Prot-tyrosine_phosphatase-like"/>
</dbReference>
<evidence type="ECO:0000256" key="1">
    <source>
        <dbReference type="ARBA" id="ARBA00004123"/>
    </source>
</evidence>
<feature type="compositionally biased region" description="Acidic residues" evidence="13">
    <location>
        <begin position="132"/>
        <end position="156"/>
    </location>
</feature>
<keyword evidence="4 12" id="KW-0548">Nucleotidyltransferase</keyword>
<protein>
    <recommendedName>
        <fullName evidence="12">mRNA-capping enzyme</fullName>
    </recommendedName>
    <domain>
        <recommendedName>
            <fullName evidence="12">mRNA 5'-triphosphate monophosphatase</fullName>
            <ecNumber evidence="12">3.6.1.74</ecNumber>
        </recommendedName>
        <alternativeName>
            <fullName evidence="12">mRNA 5'-phosphatase</fullName>
        </alternativeName>
    </domain>
    <domain>
        <recommendedName>
            <fullName evidence="12">mRNA guanylyltransferase</fullName>
            <ecNumber evidence="12">2.7.7.50</ecNumber>
        </recommendedName>
        <alternativeName>
            <fullName evidence="12">GTP--RNA guanylyltransferase</fullName>
            <shortName evidence="12">GTase</shortName>
        </alternativeName>
    </domain>
</protein>
<evidence type="ECO:0000313" key="14">
    <source>
        <dbReference type="EMBL" id="CAD7222132.1"/>
    </source>
</evidence>
<dbReference type="InterPro" id="IPR000387">
    <property type="entry name" value="Tyr_Pase_dom"/>
</dbReference>
<feature type="compositionally biased region" description="Polar residues" evidence="13">
    <location>
        <begin position="529"/>
        <end position="543"/>
    </location>
</feature>
<keyword evidence="8 12" id="KW-0506">mRNA capping</keyword>
<dbReference type="GO" id="GO:0004484">
    <property type="term" value="F:mRNA guanylyltransferase activity"/>
    <property type="evidence" value="ECO:0007669"/>
    <property type="project" value="UniProtKB-UniRule"/>
</dbReference>
<dbReference type="GO" id="GO:0004721">
    <property type="term" value="F:phosphoprotein phosphatase activity"/>
    <property type="evidence" value="ECO:0007669"/>
    <property type="project" value="UniProtKB-UniRule"/>
</dbReference>
<evidence type="ECO:0000256" key="12">
    <source>
        <dbReference type="PIRNR" id="PIRNR036958"/>
    </source>
</evidence>
<dbReference type="PANTHER" id="PTHR10367:SF17">
    <property type="entry name" value="MRNA-CAPPING ENZYME"/>
    <property type="match status" value="1"/>
</dbReference>
<dbReference type="OrthoDB" id="200924at2759"/>
<evidence type="ECO:0000256" key="2">
    <source>
        <dbReference type="ARBA" id="ARBA00022664"/>
    </source>
</evidence>
<dbReference type="PANTHER" id="PTHR10367">
    <property type="entry name" value="MRNA-CAPPING ENZYME"/>
    <property type="match status" value="1"/>
</dbReference>
<dbReference type="Pfam" id="PF00782">
    <property type="entry name" value="DSPc"/>
    <property type="match status" value="1"/>
</dbReference>
<dbReference type="PROSITE" id="PS00383">
    <property type="entry name" value="TYR_PHOSPHATASE_1"/>
    <property type="match status" value="1"/>
</dbReference>
<dbReference type="FunFam" id="3.30.470.30:FF:000040">
    <property type="entry name" value="mRNA-capping enzyme"/>
    <property type="match status" value="1"/>
</dbReference>
<keyword evidence="5 12" id="KW-0547">Nucleotide-binding</keyword>
<evidence type="ECO:0000256" key="6">
    <source>
        <dbReference type="ARBA" id="ARBA00022801"/>
    </source>
</evidence>
<dbReference type="InterPro" id="IPR020422">
    <property type="entry name" value="TYR_PHOSPHATASE_DUAL_dom"/>
</dbReference>
<dbReference type="AlphaFoldDB" id="A0A7R8ZJW0"/>
<dbReference type="EC" id="2.7.7.50" evidence="12"/>
<dbReference type="GO" id="GO:0005525">
    <property type="term" value="F:GTP binding"/>
    <property type="evidence" value="ECO:0007669"/>
    <property type="project" value="UniProtKB-UniRule"/>
</dbReference>
<dbReference type="PROSITE" id="PS50056">
    <property type="entry name" value="TYR_PHOSPHATASE_2"/>
    <property type="match status" value="1"/>
</dbReference>
<reference evidence="14" key="1">
    <citation type="submission" date="2020-11" db="EMBL/GenBank/DDBJ databases">
        <authorList>
            <person name="Tran Van P."/>
        </authorList>
    </citation>
    <scope>NUCLEOTIDE SEQUENCE</scope>
</reference>
<dbReference type="SUPFAM" id="SSF56091">
    <property type="entry name" value="DNA ligase/mRNA capping enzyme, catalytic domain"/>
    <property type="match status" value="1"/>
</dbReference>
<evidence type="ECO:0000256" key="13">
    <source>
        <dbReference type="SAM" id="MobiDB-lite"/>
    </source>
</evidence>
<dbReference type="PROSITE" id="PS50054">
    <property type="entry name" value="TYR_PHOSPHATASE_DUAL"/>
    <property type="match status" value="1"/>
</dbReference>
<dbReference type="InterPro" id="IPR051029">
    <property type="entry name" value="mRNA_Capping_Enz/RNA_Phosphat"/>
</dbReference>
<dbReference type="InterPro" id="IPR017074">
    <property type="entry name" value="mRNA_cap_enz_bifunc"/>
</dbReference>
<keyword evidence="7" id="KW-0904">Protein phosphatase</keyword>
<evidence type="ECO:0000256" key="11">
    <source>
        <dbReference type="ARBA" id="ARBA00044624"/>
    </source>
</evidence>
<comment type="function">
    <text evidence="12">Bifunctional mRNA-capping enzyme exhibiting RNA 5'-triphosphate monophosphatase activity in the N-terminal part and mRNA guanylyltransferase activity in the C-terminal part. Catalyzes the first two steps of cap formation: by removing the gamma-phosphate from the 5'-triphosphate end of nascent mRNA to yield a diphosphate end, and by transferring the GMP moiety of GTP to the 5'-diphosphate terminus of RNA via a covalent enzyme-GMP reaction intermediate.</text>
</comment>
<keyword evidence="10 12" id="KW-0539">Nucleus</keyword>
<keyword evidence="9 12" id="KW-0342">GTP-binding</keyword>